<evidence type="ECO:0000313" key="1">
    <source>
        <dbReference type="EMBL" id="TPP61810.1"/>
    </source>
</evidence>
<sequence>MIVSSRTMMKRRDQRCTDSLFHCSPSHISLSFLTVPPSFFARKCVFLPCLISSFYTHPPQTNTETPLYIV</sequence>
<evidence type="ECO:0000313" key="2">
    <source>
        <dbReference type="Proteomes" id="UP000316759"/>
    </source>
</evidence>
<reference evidence="1 2" key="1">
    <citation type="submission" date="2019-04" db="EMBL/GenBank/DDBJ databases">
        <title>Annotation for the trematode Fasciola gigantica.</title>
        <authorList>
            <person name="Choi Y.-J."/>
        </authorList>
    </citation>
    <scope>NUCLEOTIDE SEQUENCE [LARGE SCALE GENOMIC DNA]</scope>
    <source>
        <strain evidence="1">Uganda_cow_1</strain>
    </source>
</reference>
<accession>A0A504YW51</accession>
<dbReference type="Proteomes" id="UP000316759">
    <property type="component" value="Unassembled WGS sequence"/>
</dbReference>
<organism evidence="1 2">
    <name type="scientific">Fasciola gigantica</name>
    <name type="common">Giant liver fluke</name>
    <dbReference type="NCBI Taxonomy" id="46835"/>
    <lineage>
        <taxon>Eukaryota</taxon>
        <taxon>Metazoa</taxon>
        <taxon>Spiralia</taxon>
        <taxon>Lophotrochozoa</taxon>
        <taxon>Platyhelminthes</taxon>
        <taxon>Trematoda</taxon>
        <taxon>Digenea</taxon>
        <taxon>Plagiorchiida</taxon>
        <taxon>Echinostomata</taxon>
        <taxon>Echinostomatoidea</taxon>
        <taxon>Fasciolidae</taxon>
        <taxon>Fasciola</taxon>
    </lineage>
</organism>
<gene>
    <name evidence="1" type="ORF">FGIG_08309</name>
</gene>
<comment type="caution">
    <text evidence="1">The sequence shown here is derived from an EMBL/GenBank/DDBJ whole genome shotgun (WGS) entry which is preliminary data.</text>
</comment>
<dbReference type="AlphaFoldDB" id="A0A504YW51"/>
<proteinExistence type="predicted"/>
<protein>
    <submittedName>
        <fullName evidence="1">Uncharacterized protein</fullName>
    </submittedName>
</protein>
<name>A0A504YW51_FASGI</name>
<keyword evidence="2" id="KW-1185">Reference proteome</keyword>
<dbReference type="EMBL" id="SUNJ01007662">
    <property type="protein sequence ID" value="TPP61810.1"/>
    <property type="molecule type" value="Genomic_DNA"/>
</dbReference>